<keyword evidence="5" id="KW-1185">Reference proteome</keyword>
<feature type="domain" description="C2H2-type" evidence="3">
    <location>
        <begin position="321"/>
        <end position="351"/>
    </location>
</feature>
<evidence type="ECO:0000313" key="4">
    <source>
        <dbReference type="EMBL" id="RPA84514.1"/>
    </source>
</evidence>
<protein>
    <recommendedName>
        <fullName evidence="3">C2H2-type domain-containing protein</fullName>
    </recommendedName>
</protein>
<keyword evidence="1" id="KW-0863">Zinc-finger</keyword>
<keyword evidence="1" id="KW-0479">Metal-binding</keyword>
<reference evidence="4 5" key="1">
    <citation type="journal article" date="2018" name="Nat. Ecol. Evol.">
        <title>Pezizomycetes genomes reveal the molecular basis of ectomycorrhizal truffle lifestyle.</title>
        <authorList>
            <person name="Murat C."/>
            <person name="Payen T."/>
            <person name="Noel B."/>
            <person name="Kuo A."/>
            <person name="Morin E."/>
            <person name="Chen J."/>
            <person name="Kohler A."/>
            <person name="Krizsan K."/>
            <person name="Balestrini R."/>
            <person name="Da Silva C."/>
            <person name="Montanini B."/>
            <person name="Hainaut M."/>
            <person name="Levati E."/>
            <person name="Barry K.W."/>
            <person name="Belfiori B."/>
            <person name="Cichocki N."/>
            <person name="Clum A."/>
            <person name="Dockter R.B."/>
            <person name="Fauchery L."/>
            <person name="Guy J."/>
            <person name="Iotti M."/>
            <person name="Le Tacon F."/>
            <person name="Lindquist E.A."/>
            <person name="Lipzen A."/>
            <person name="Malagnac F."/>
            <person name="Mello A."/>
            <person name="Molinier V."/>
            <person name="Miyauchi S."/>
            <person name="Poulain J."/>
            <person name="Riccioni C."/>
            <person name="Rubini A."/>
            <person name="Sitrit Y."/>
            <person name="Splivallo R."/>
            <person name="Traeger S."/>
            <person name="Wang M."/>
            <person name="Zifcakova L."/>
            <person name="Wipf D."/>
            <person name="Zambonelli A."/>
            <person name="Paolocci F."/>
            <person name="Nowrousian M."/>
            <person name="Ottonello S."/>
            <person name="Baldrian P."/>
            <person name="Spatafora J.W."/>
            <person name="Henrissat B."/>
            <person name="Nagy L.G."/>
            <person name="Aury J.M."/>
            <person name="Wincker P."/>
            <person name="Grigoriev I.V."/>
            <person name="Bonfante P."/>
            <person name="Martin F.M."/>
        </authorList>
    </citation>
    <scope>NUCLEOTIDE SEQUENCE [LARGE SCALE GENOMIC DNA]</scope>
    <source>
        <strain evidence="4 5">RN42</strain>
    </source>
</reference>
<evidence type="ECO:0000313" key="5">
    <source>
        <dbReference type="Proteomes" id="UP000275078"/>
    </source>
</evidence>
<feature type="region of interest" description="Disordered" evidence="2">
    <location>
        <begin position="434"/>
        <end position="476"/>
    </location>
</feature>
<feature type="region of interest" description="Disordered" evidence="2">
    <location>
        <begin position="385"/>
        <end position="411"/>
    </location>
</feature>
<gene>
    <name evidence="4" type="ORF">BJ508DRAFT_374169</name>
</gene>
<dbReference type="AlphaFoldDB" id="A0A3N4ISC6"/>
<dbReference type="EMBL" id="ML119658">
    <property type="protein sequence ID" value="RPA84514.1"/>
    <property type="molecule type" value="Genomic_DNA"/>
</dbReference>
<evidence type="ECO:0000256" key="2">
    <source>
        <dbReference type="SAM" id="MobiDB-lite"/>
    </source>
</evidence>
<dbReference type="Proteomes" id="UP000275078">
    <property type="component" value="Unassembled WGS sequence"/>
</dbReference>
<accession>A0A3N4ISC6</accession>
<sequence length="549" mass="60935">MDLGRSHHTPLTLDRLSVAALNTSSLVSKFLSEAEPPSEDFLVDRVRYEKEIQRLNAFDERFCRVMEKRGMEDEGACFSGLRGALGGLVMLLKENVLDSLDGEVSAMEELKGQFRGWVYNKRGEDVVRVLDEVPSIIEGIKIPTAPDFSEDALMRWEEASETTASSAGSDEFWTPEVSRVSSFATEYSDDEERCNPIWDFTALVERFAAYNDVLMESLDVIENTMAWRSKTEQAAATKATEHHDHDRKVLQCNNIQCTETFSDSDAWTGHATTCFNAGPRITITGGRHAQVTHKCTFRSCPSEFAAPHLLEQHEKTVHRVFLCTADACGVAFYDHSIASEHATDVHSTSTSIIADLYTPEDLSLPAQRPLAFLPNKTHLFLLDRPLPPQSPKRTKIPFTPSKPPGQGSWSQHWFPNLITLKSSPMMLERTAPPIQHRASRSVDTTPHRSFLSPPPHTPPPSRQTAPGLRPSRSTTAMPLYTGELDGEAELLGGFSLQRSASSPGIAGRVKQLVSSFLGMCWVANVCSSRAMSYEESLAFIAAVDAYDFH</sequence>
<dbReference type="PROSITE" id="PS50157">
    <property type="entry name" value="ZINC_FINGER_C2H2_2"/>
    <property type="match status" value="1"/>
</dbReference>
<dbReference type="PROSITE" id="PS00028">
    <property type="entry name" value="ZINC_FINGER_C2H2_1"/>
    <property type="match status" value="2"/>
</dbReference>
<feature type="compositionally biased region" description="Pro residues" evidence="2">
    <location>
        <begin position="452"/>
        <end position="461"/>
    </location>
</feature>
<organism evidence="4 5">
    <name type="scientific">Ascobolus immersus RN42</name>
    <dbReference type="NCBI Taxonomy" id="1160509"/>
    <lineage>
        <taxon>Eukaryota</taxon>
        <taxon>Fungi</taxon>
        <taxon>Dikarya</taxon>
        <taxon>Ascomycota</taxon>
        <taxon>Pezizomycotina</taxon>
        <taxon>Pezizomycetes</taxon>
        <taxon>Pezizales</taxon>
        <taxon>Ascobolaceae</taxon>
        <taxon>Ascobolus</taxon>
    </lineage>
</organism>
<keyword evidence="1" id="KW-0862">Zinc</keyword>
<dbReference type="GO" id="GO:0008270">
    <property type="term" value="F:zinc ion binding"/>
    <property type="evidence" value="ECO:0007669"/>
    <property type="project" value="UniProtKB-KW"/>
</dbReference>
<dbReference type="InterPro" id="IPR013087">
    <property type="entry name" value="Znf_C2H2_type"/>
</dbReference>
<proteinExistence type="predicted"/>
<evidence type="ECO:0000259" key="3">
    <source>
        <dbReference type="PROSITE" id="PS50157"/>
    </source>
</evidence>
<name>A0A3N4ISC6_ASCIM</name>
<evidence type="ECO:0000256" key="1">
    <source>
        <dbReference type="PROSITE-ProRule" id="PRU00042"/>
    </source>
</evidence>